<organism evidence="1 2">
    <name type="scientific">Shewanella benthica</name>
    <dbReference type="NCBI Taxonomy" id="43661"/>
    <lineage>
        <taxon>Bacteria</taxon>
        <taxon>Pseudomonadati</taxon>
        <taxon>Pseudomonadota</taxon>
        <taxon>Gammaproteobacteria</taxon>
        <taxon>Alteromonadales</taxon>
        <taxon>Shewanellaceae</taxon>
        <taxon>Shewanella</taxon>
    </lineage>
</organism>
<dbReference type="KEGG" id="sbk:SHEWBE_0822"/>
<protein>
    <submittedName>
        <fullName evidence="1">Uncharacterized protein</fullName>
    </submittedName>
</protein>
<name>A0A330LWU2_9GAMM</name>
<dbReference type="EMBL" id="LS483452">
    <property type="protein sequence ID" value="SQH74799.1"/>
    <property type="molecule type" value="Genomic_DNA"/>
</dbReference>
<evidence type="ECO:0000313" key="1">
    <source>
        <dbReference type="EMBL" id="SQH74799.1"/>
    </source>
</evidence>
<reference evidence="2" key="1">
    <citation type="submission" date="2018-06" db="EMBL/GenBank/DDBJ databases">
        <authorList>
            <person name="Cea G.-C."/>
            <person name="William W."/>
        </authorList>
    </citation>
    <scope>NUCLEOTIDE SEQUENCE [LARGE SCALE GENOMIC DNA]</scope>
    <source>
        <strain evidence="2">DB21MT-2</strain>
    </source>
</reference>
<proteinExistence type="predicted"/>
<gene>
    <name evidence="1" type="ORF">SHEWBE_0822</name>
</gene>
<dbReference type="AlphaFoldDB" id="A0A330LWU2"/>
<accession>A0A330LWU2</accession>
<evidence type="ECO:0000313" key="2">
    <source>
        <dbReference type="Proteomes" id="UP000250123"/>
    </source>
</evidence>
<dbReference type="Proteomes" id="UP000250123">
    <property type="component" value="Chromosome SHEWBE"/>
</dbReference>
<sequence length="53" mass="5733">MRVVAGLAVKITPLEEDDQPIARAVDAGEVQYLSDGCASVIFHLLDRIPRGLL</sequence>